<organism evidence="2 3">
    <name type="scientific">Hymenobacter jeollabukensis</name>
    <dbReference type="NCBI Taxonomy" id="2025313"/>
    <lineage>
        <taxon>Bacteria</taxon>
        <taxon>Pseudomonadati</taxon>
        <taxon>Bacteroidota</taxon>
        <taxon>Cytophagia</taxon>
        <taxon>Cytophagales</taxon>
        <taxon>Hymenobacteraceae</taxon>
        <taxon>Hymenobacter</taxon>
    </lineage>
</organism>
<gene>
    <name evidence="2" type="ORF">FDY95_22865</name>
</gene>
<dbReference type="AlphaFoldDB" id="A0A5R8WIV3"/>
<dbReference type="Proteomes" id="UP000305517">
    <property type="component" value="Unassembled WGS sequence"/>
</dbReference>
<keyword evidence="3" id="KW-1185">Reference proteome</keyword>
<accession>A0A5R8WIV3</accession>
<feature type="region of interest" description="Disordered" evidence="1">
    <location>
        <begin position="140"/>
        <end position="192"/>
    </location>
</feature>
<evidence type="ECO:0000256" key="1">
    <source>
        <dbReference type="SAM" id="MobiDB-lite"/>
    </source>
</evidence>
<sequence>MPQHLLIVLTFRCMTSPKQALTHQLVAAVAPHLSATAAAPTQAPKAVVKTAEQLAKQVLRHQNKLAKAAKPAAADPKAARNALAGELLAAVQPQLAPGDTPAFVTDTLKRLAGRLLKQRRKMAKQLAKLTKTGSAKLFSTELTPFQAPQSARRRSTPASPAPAPRAASPKPRVPTTKPALAVVHTATPVAAA</sequence>
<dbReference type="RefSeq" id="WP_171025812.1">
    <property type="nucleotide sequence ID" value="NZ_VAJM01000016.1"/>
</dbReference>
<feature type="compositionally biased region" description="Low complexity" evidence="1">
    <location>
        <begin position="178"/>
        <end position="192"/>
    </location>
</feature>
<comment type="caution">
    <text evidence="2">The sequence shown here is derived from an EMBL/GenBank/DDBJ whole genome shotgun (WGS) entry which is preliminary data.</text>
</comment>
<evidence type="ECO:0000313" key="2">
    <source>
        <dbReference type="EMBL" id="TLM88680.1"/>
    </source>
</evidence>
<reference evidence="2 3" key="1">
    <citation type="submission" date="2019-05" db="EMBL/GenBank/DDBJ databases">
        <title>Hymenobacter edaphi sp. nov., isolated from abandoned arsenic-contaminated farmland soil.</title>
        <authorList>
            <person name="Nie L."/>
        </authorList>
    </citation>
    <scope>NUCLEOTIDE SEQUENCE [LARGE SCALE GENOMIC DNA]</scope>
    <source>
        <strain evidence="2 3">1-3-3-8</strain>
    </source>
</reference>
<dbReference type="EMBL" id="VAJM01000016">
    <property type="protein sequence ID" value="TLM88680.1"/>
    <property type="molecule type" value="Genomic_DNA"/>
</dbReference>
<protein>
    <submittedName>
        <fullName evidence="2">Uncharacterized protein</fullName>
    </submittedName>
</protein>
<proteinExistence type="predicted"/>
<name>A0A5R8WIV3_9BACT</name>
<evidence type="ECO:0000313" key="3">
    <source>
        <dbReference type="Proteomes" id="UP000305517"/>
    </source>
</evidence>